<dbReference type="AlphaFoldDB" id="A0A4C1UK11"/>
<evidence type="ECO:0000313" key="2">
    <source>
        <dbReference type="Proteomes" id="UP000299102"/>
    </source>
</evidence>
<accession>A0A4C1UK11</accession>
<keyword evidence="2" id="KW-1185">Reference proteome</keyword>
<evidence type="ECO:0000313" key="1">
    <source>
        <dbReference type="EMBL" id="GBP26768.1"/>
    </source>
</evidence>
<comment type="caution">
    <text evidence="1">The sequence shown here is derived from an EMBL/GenBank/DDBJ whole genome shotgun (WGS) entry which is preliminary data.</text>
</comment>
<dbReference type="Proteomes" id="UP000299102">
    <property type="component" value="Unassembled WGS sequence"/>
</dbReference>
<proteinExistence type="predicted"/>
<dbReference type="EMBL" id="BGZK01000184">
    <property type="protein sequence ID" value="GBP26768.1"/>
    <property type="molecule type" value="Genomic_DNA"/>
</dbReference>
<name>A0A4C1UK11_EUMVA</name>
<reference evidence="1 2" key="1">
    <citation type="journal article" date="2019" name="Commun. Biol.">
        <title>The bagworm genome reveals a unique fibroin gene that provides high tensile strength.</title>
        <authorList>
            <person name="Kono N."/>
            <person name="Nakamura H."/>
            <person name="Ohtoshi R."/>
            <person name="Tomita M."/>
            <person name="Numata K."/>
            <person name="Arakawa K."/>
        </authorList>
    </citation>
    <scope>NUCLEOTIDE SEQUENCE [LARGE SCALE GENOMIC DNA]</scope>
</reference>
<gene>
    <name evidence="1" type="ORF">EVAR_95280_1</name>
</gene>
<organism evidence="1 2">
    <name type="scientific">Eumeta variegata</name>
    <name type="common">Bagworm moth</name>
    <name type="synonym">Eumeta japonica</name>
    <dbReference type="NCBI Taxonomy" id="151549"/>
    <lineage>
        <taxon>Eukaryota</taxon>
        <taxon>Metazoa</taxon>
        <taxon>Ecdysozoa</taxon>
        <taxon>Arthropoda</taxon>
        <taxon>Hexapoda</taxon>
        <taxon>Insecta</taxon>
        <taxon>Pterygota</taxon>
        <taxon>Neoptera</taxon>
        <taxon>Endopterygota</taxon>
        <taxon>Lepidoptera</taxon>
        <taxon>Glossata</taxon>
        <taxon>Ditrysia</taxon>
        <taxon>Tineoidea</taxon>
        <taxon>Psychidae</taxon>
        <taxon>Oiketicinae</taxon>
        <taxon>Eumeta</taxon>
    </lineage>
</organism>
<protein>
    <submittedName>
        <fullName evidence="1">Uncharacterized protein</fullName>
    </submittedName>
</protein>
<sequence>MQLNNYLGGSFHVGLRPAPTWPPTIILSYEVIIARLAVPLRRGGIAQGTVTEIFGYGWVKNAGALTAGYTLKLLSISKLNRYLYHHLPPSAAAAARRMWAG</sequence>